<feature type="region of interest" description="Disordered" evidence="1">
    <location>
        <begin position="266"/>
        <end position="296"/>
    </location>
</feature>
<sequence>MSLSVWDIGQGKISWPIHHLIYHWIYGTPQTWPRPGASFTVALRRPWHHNGTFTVDISWTSSPAKGHHDRTRREYDMTMNPETEKYPVVATEPPRGSEEHDPRPAPRRYPSRKSNIPPPRRGQAPANRLPTILYRTLVLGLVSLSPVPSLPVSTEPFYRPRDPSNNYCSPRATWPWPRCPRKEGVRCTFNNIAAPNHFPIHPIMSHNHLVQQKHPPLSLKAKGQKKVGRNPTAALRLPNLGENCPGHVRVCVWRFTGRLGMTFPHSTHSSLDPAPARSSHVRRPARRKSSVRWAARRAPHARPAPCRCASSRPGCQVRLGPLFPLFPSHACQPNMYPRKKIVVSKQAEMEGGVRSSKENQMQSKSPGIWYLRFCSFVGRDVCMSCVFVWCGGSGSSNGGGGDDGRLKLFSFGRS</sequence>
<name>A0AAI9U6F5_9PEZI</name>
<feature type="region of interest" description="Disordered" evidence="1">
    <location>
        <begin position="62"/>
        <end position="127"/>
    </location>
</feature>
<evidence type="ECO:0000313" key="2">
    <source>
        <dbReference type="EMBL" id="KAK1451289.1"/>
    </source>
</evidence>
<evidence type="ECO:0000256" key="1">
    <source>
        <dbReference type="SAM" id="MobiDB-lite"/>
    </source>
</evidence>
<keyword evidence="3" id="KW-1185">Reference proteome</keyword>
<proteinExistence type="predicted"/>
<gene>
    <name evidence="2" type="ORF">CCUS01_11076</name>
</gene>
<dbReference type="Proteomes" id="UP001239213">
    <property type="component" value="Unassembled WGS sequence"/>
</dbReference>
<reference evidence="2" key="1">
    <citation type="submission" date="2016-11" db="EMBL/GenBank/DDBJ databases">
        <title>The genome sequence of Colletotrichum cuscutae.</title>
        <authorList>
            <person name="Baroncelli R."/>
        </authorList>
    </citation>
    <scope>NUCLEOTIDE SEQUENCE</scope>
    <source>
        <strain evidence="2">IMI 304802</strain>
    </source>
</reference>
<feature type="compositionally biased region" description="Basic and acidic residues" evidence="1">
    <location>
        <begin position="95"/>
        <end position="104"/>
    </location>
</feature>
<evidence type="ECO:0000313" key="3">
    <source>
        <dbReference type="Proteomes" id="UP001239213"/>
    </source>
</evidence>
<accession>A0AAI9U6F5</accession>
<dbReference type="AlphaFoldDB" id="A0AAI9U6F5"/>
<dbReference type="EMBL" id="MPDP01000299">
    <property type="protein sequence ID" value="KAK1451289.1"/>
    <property type="molecule type" value="Genomic_DNA"/>
</dbReference>
<protein>
    <submittedName>
        <fullName evidence="2">Uncharacterized protein</fullName>
    </submittedName>
</protein>
<feature type="compositionally biased region" description="Basic residues" evidence="1">
    <location>
        <begin position="279"/>
        <end position="296"/>
    </location>
</feature>
<organism evidence="2 3">
    <name type="scientific">Colletotrichum cuscutae</name>
    <dbReference type="NCBI Taxonomy" id="1209917"/>
    <lineage>
        <taxon>Eukaryota</taxon>
        <taxon>Fungi</taxon>
        <taxon>Dikarya</taxon>
        <taxon>Ascomycota</taxon>
        <taxon>Pezizomycotina</taxon>
        <taxon>Sordariomycetes</taxon>
        <taxon>Hypocreomycetidae</taxon>
        <taxon>Glomerellales</taxon>
        <taxon>Glomerellaceae</taxon>
        <taxon>Colletotrichum</taxon>
        <taxon>Colletotrichum acutatum species complex</taxon>
    </lineage>
</organism>
<comment type="caution">
    <text evidence="2">The sequence shown here is derived from an EMBL/GenBank/DDBJ whole genome shotgun (WGS) entry which is preliminary data.</text>
</comment>